<dbReference type="Gene3D" id="1.10.287.130">
    <property type="match status" value="1"/>
</dbReference>
<comment type="caution">
    <text evidence="8">The sequence shown here is derived from an EMBL/GenBank/DDBJ whole genome shotgun (WGS) entry which is preliminary data.</text>
</comment>
<keyword evidence="3" id="KW-0597">Phosphoprotein</keyword>
<dbReference type="PROSITE" id="PS50109">
    <property type="entry name" value="HIS_KIN"/>
    <property type="match status" value="1"/>
</dbReference>
<evidence type="ECO:0000256" key="4">
    <source>
        <dbReference type="ARBA" id="ARBA00022679"/>
    </source>
</evidence>
<dbReference type="Pfam" id="PF02518">
    <property type="entry name" value="HATPase_c"/>
    <property type="match status" value="1"/>
</dbReference>
<reference evidence="8 9" key="1">
    <citation type="submission" date="2015-02" db="EMBL/GenBank/DDBJ databases">
        <title>Evolution of amylase-binding proteins of oral streptococcal species.</title>
        <authorList>
            <person name="Haase E.M."/>
        </authorList>
    </citation>
    <scope>NUCLEOTIDE SEQUENCE [LARGE SCALE GENOMIC DNA]</scope>
    <source>
        <strain evidence="8 9">UC6950A</strain>
    </source>
</reference>
<sequence>MIYILLSLLLLVIILLTIGLIRYHLALVNLSQQIEDKIHTGSMKRIGVSTFSKDFLHLYQQINHLFQEVEQSRLIMKREKQTLDMAISNIAHDIRTPLTIASGYTQQLLKTENPESESLKKIAHYLNQVSKRLEALLDYRRLMEGAVKPDLSELEVSTFMTQKLLTYYDSFQTAKINLDFQVEPGLYLLTDPDLLDRMLQNLIGNVLKHGKDEARFSLKEVDNHICLEIANLVKQPIRKIENLSQRFYSENLSDTEESSGLGLYITEELSHLLGAELQLSTDGAWFTVKILF</sequence>
<dbReference type="CDD" id="cd00082">
    <property type="entry name" value="HisKA"/>
    <property type="match status" value="1"/>
</dbReference>
<feature type="domain" description="Histidine kinase" evidence="7">
    <location>
        <begin position="89"/>
        <end position="292"/>
    </location>
</feature>
<evidence type="ECO:0000256" key="3">
    <source>
        <dbReference type="ARBA" id="ARBA00022553"/>
    </source>
</evidence>
<dbReference type="AlphaFoldDB" id="A0A0F3H234"/>
<dbReference type="CDD" id="cd00075">
    <property type="entry name" value="HATPase"/>
    <property type="match status" value="1"/>
</dbReference>
<dbReference type="SMART" id="SM00387">
    <property type="entry name" value="HATPase_c"/>
    <property type="match status" value="1"/>
</dbReference>
<keyword evidence="5 8" id="KW-0418">Kinase</keyword>
<evidence type="ECO:0000256" key="2">
    <source>
        <dbReference type="ARBA" id="ARBA00012438"/>
    </source>
</evidence>
<dbReference type="Gene3D" id="3.30.565.10">
    <property type="entry name" value="Histidine kinase-like ATPase, C-terminal domain"/>
    <property type="match status" value="1"/>
</dbReference>
<evidence type="ECO:0000313" key="8">
    <source>
        <dbReference type="EMBL" id="KJU88190.1"/>
    </source>
</evidence>
<dbReference type="RefSeq" id="WP_045763889.1">
    <property type="nucleotide sequence ID" value="NZ_JYOV01000024.1"/>
</dbReference>
<dbReference type="InterPro" id="IPR036890">
    <property type="entry name" value="HATPase_C_sf"/>
</dbReference>
<evidence type="ECO:0000256" key="6">
    <source>
        <dbReference type="ARBA" id="ARBA00023012"/>
    </source>
</evidence>
<dbReference type="GO" id="GO:0000155">
    <property type="term" value="F:phosphorelay sensor kinase activity"/>
    <property type="evidence" value="ECO:0007669"/>
    <property type="project" value="InterPro"/>
</dbReference>
<evidence type="ECO:0000259" key="7">
    <source>
        <dbReference type="PROSITE" id="PS50109"/>
    </source>
</evidence>
<evidence type="ECO:0000256" key="1">
    <source>
        <dbReference type="ARBA" id="ARBA00000085"/>
    </source>
</evidence>
<dbReference type="InterPro" id="IPR005467">
    <property type="entry name" value="His_kinase_dom"/>
</dbReference>
<keyword evidence="6" id="KW-0902">Two-component regulatory system</keyword>
<dbReference type="EMBL" id="JYOV01000024">
    <property type="protein sequence ID" value="KJU88190.1"/>
    <property type="molecule type" value="Genomic_DNA"/>
</dbReference>
<comment type="catalytic activity">
    <reaction evidence="1">
        <text>ATP + protein L-histidine = ADP + protein N-phospho-L-histidine.</text>
        <dbReference type="EC" id="2.7.13.3"/>
    </reaction>
</comment>
<gene>
    <name evidence="8" type="primary">vicK</name>
    <name evidence="8" type="ORF">TZ96_01901</name>
</gene>
<accession>A0A0F3H234</accession>
<dbReference type="InterPro" id="IPR003661">
    <property type="entry name" value="HisK_dim/P_dom"/>
</dbReference>
<dbReference type="Proteomes" id="UP000033405">
    <property type="component" value="Unassembled WGS sequence"/>
</dbReference>
<protein>
    <recommendedName>
        <fullName evidence="2">histidine kinase</fullName>
        <ecNumber evidence="2">2.7.13.3</ecNumber>
    </recommendedName>
</protein>
<proteinExistence type="predicted"/>
<dbReference type="SMART" id="SM00388">
    <property type="entry name" value="HisKA"/>
    <property type="match status" value="1"/>
</dbReference>
<dbReference type="SUPFAM" id="SSF55874">
    <property type="entry name" value="ATPase domain of HSP90 chaperone/DNA topoisomerase II/histidine kinase"/>
    <property type="match status" value="1"/>
</dbReference>
<dbReference type="EC" id="2.7.13.3" evidence="2"/>
<dbReference type="PATRIC" id="fig|28037.218.peg.1863"/>
<evidence type="ECO:0000256" key="5">
    <source>
        <dbReference type="ARBA" id="ARBA00022777"/>
    </source>
</evidence>
<dbReference type="InterPro" id="IPR003594">
    <property type="entry name" value="HATPase_dom"/>
</dbReference>
<name>A0A0F3H234_9STRE</name>
<dbReference type="Pfam" id="PF00512">
    <property type="entry name" value="HisKA"/>
    <property type="match status" value="1"/>
</dbReference>
<keyword evidence="4" id="KW-0808">Transferase</keyword>
<dbReference type="SUPFAM" id="SSF47384">
    <property type="entry name" value="Homodimeric domain of signal transducing histidine kinase"/>
    <property type="match status" value="1"/>
</dbReference>
<organism evidence="8 9">
    <name type="scientific">Streptococcus infantis</name>
    <dbReference type="NCBI Taxonomy" id="68892"/>
    <lineage>
        <taxon>Bacteria</taxon>
        <taxon>Bacillati</taxon>
        <taxon>Bacillota</taxon>
        <taxon>Bacilli</taxon>
        <taxon>Lactobacillales</taxon>
        <taxon>Streptococcaceae</taxon>
        <taxon>Streptococcus</taxon>
    </lineage>
</organism>
<dbReference type="PANTHER" id="PTHR43547">
    <property type="entry name" value="TWO-COMPONENT HISTIDINE KINASE"/>
    <property type="match status" value="1"/>
</dbReference>
<evidence type="ECO:0000313" key="9">
    <source>
        <dbReference type="Proteomes" id="UP000033405"/>
    </source>
</evidence>
<dbReference type="PANTHER" id="PTHR43547:SF2">
    <property type="entry name" value="HYBRID SIGNAL TRANSDUCTION HISTIDINE KINASE C"/>
    <property type="match status" value="1"/>
</dbReference>
<dbReference type="InterPro" id="IPR036097">
    <property type="entry name" value="HisK_dim/P_sf"/>
</dbReference>